<dbReference type="Pfam" id="PF00005">
    <property type="entry name" value="ABC_tran"/>
    <property type="match status" value="1"/>
</dbReference>
<evidence type="ECO:0000259" key="10">
    <source>
        <dbReference type="PROSITE" id="PS50929"/>
    </source>
</evidence>
<dbReference type="PANTHER" id="PTHR43394">
    <property type="entry name" value="ATP-DEPENDENT PERMEASE MDL1, MITOCHONDRIAL"/>
    <property type="match status" value="1"/>
</dbReference>
<dbReference type="PROSITE" id="PS50929">
    <property type="entry name" value="ABC_TM1F"/>
    <property type="match status" value="1"/>
</dbReference>
<feature type="transmembrane region" description="Helical" evidence="8">
    <location>
        <begin position="142"/>
        <end position="161"/>
    </location>
</feature>
<dbReference type="PROSITE" id="PS00211">
    <property type="entry name" value="ABC_TRANSPORTER_1"/>
    <property type="match status" value="1"/>
</dbReference>
<dbReference type="SUPFAM" id="SSF90123">
    <property type="entry name" value="ABC transporter transmembrane region"/>
    <property type="match status" value="1"/>
</dbReference>
<dbReference type="InterPro" id="IPR036640">
    <property type="entry name" value="ABC1_TM_sf"/>
</dbReference>
<evidence type="ECO:0000256" key="4">
    <source>
        <dbReference type="ARBA" id="ARBA00022741"/>
    </source>
</evidence>
<proteinExistence type="predicted"/>
<dbReference type="FunFam" id="3.40.50.300:FF:000287">
    <property type="entry name" value="Multidrug ABC transporter ATP-binding protein"/>
    <property type="match status" value="1"/>
</dbReference>
<organism evidence="11 12">
    <name type="scientific">Candidatus Magasanikbacteria bacterium GW2011_GWA2_45_39</name>
    <dbReference type="NCBI Taxonomy" id="1619041"/>
    <lineage>
        <taxon>Bacteria</taxon>
        <taxon>Candidatus Magasanikiibacteriota</taxon>
    </lineage>
</organism>
<keyword evidence="6 8" id="KW-1133">Transmembrane helix</keyword>
<evidence type="ECO:0000256" key="8">
    <source>
        <dbReference type="SAM" id="Phobius"/>
    </source>
</evidence>
<dbReference type="InterPro" id="IPR027417">
    <property type="entry name" value="P-loop_NTPase"/>
</dbReference>
<dbReference type="InterPro" id="IPR039421">
    <property type="entry name" value="Type_1_exporter"/>
</dbReference>
<feature type="transmembrane region" description="Helical" evidence="8">
    <location>
        <begin position="59"/>
        <end position="80"/>
    </location>
</feature>
<keyword evidence="2" id="KW-0813">Transport</keyword>
<feature type="transmembrane region" description="Helical" evidence="8">
    <location>
        <begin position="262"/>
        <end position="289"/>
    </location>
</feature>
<name>A0A0G1MD25_9BACT</name>
<dbReference type="PANTHER" id="PTHR43394:SF1">
    <property type="entry name" value="ATP-BINDING CASSETTE SUB-FAMILY B MEMBER 10, MITOCHONDRIAL"/>
    <property type="match status" value="1"/>
</dbReference>
<evidence type="ECO:0000256" key="1">
    <source>
        <dbReference type="ARBA" id="ARBA00004651"/>
    </source>
</evidence>
<evidence type="ECO:0000256" key="5">
    <source>
        <dbReference type="ARBA" id="ARBA00022840"/>
    </source>
</evidence>
<dbReference type="InterPro" id="IPR003593">
    <property type="entry name" value="AAA+_ATPase"/>
</dbReference>
<evidence type="ECO:0000313" key="12">
    <source>
        <dbReference type="Proteomes" id="UP000033999"/>
    </source>
</evidence>
<feature type="domain" description="ABC transporter" evidence="9">
    <location>
        <begin position="342"/>
        <end position="578"/>
    </location>
</feature>
<accession>A0A0G1MD25</accession>
<dbReference type="Proteomes" id="UP000033999">
    <property type="component" value="Unassembled WGS sequence"/>
</dbReference>
<dbReference type="AlphaFoldDB" id="A0A0G1MD25"/>
<dbReference type="SMART" id="SM00382">
    <property type="entry name" value="AAA"/>
    <property type="match status" value="1"/>
</dbReference>
<keyword evidence="7 8" id="KW-0472">Membrane</keyword>
<evidence type="ECO:0000313" key="11">
    <source>
        <dbReference type="EMBL" id="KKU06129.1"/>
    </source>
</evidence>
<gene>
    <name evidence="11" type="ORF">UX10_C0039G0005</name>
</gene>
<dbReference type="InterPro" id="IPR011527">
    <property type="entry name" value="ABC1_TM_dom"/>
</dbReference>
<evidence type="ECO:0000259" key="9">
    <source>
        <dbReference type="PROSITE" id="PS50893"/>
    </source>
</evidence>
<dbReference type="GO" id="GO:0005886">
    <property type="term" value="C:plasma membrane"/>
    <property type="evidence" value="ECO:0007669"/>
    <property type="project" value="UniProtKB-SubCell"/>
</dbReference>
<dbReference type="InterPro" id="IPR017871">
    <property type="entry name" value="ABC_transporter-like_CS"/>
</dbReference>
<reference evidence="11 12" key="1">
    <citation type="journal article" date="2015" name="Nature">
        <title>rRNA introns, odd ribosomes, and small enigmatic genomes across a large radiation of phyla.</title>
        <authorList>
            <person name="Brown C.T."/>
            <person name="Hug L.A."/>
            <person name="Thomas B.C."/>
            <person name="Sharon I."/>
            <person name="Castelle C.J."/>
            <person name="Singh A."/>
            <person name="Wilkins M.J."/>
            <person name="Williams K.H."/>
            <person name="Banfield J.F."/>
        </authorList>
    </citation>
    <scope>NUCLEOTIDE SEQUENCE [LARGE SCALE GENOMIC DNA]</scope>
</reference>
<evidence type="ECO:0000256" key="3">
    <source>
        <dbReference type="ARBA" id="ARBA00022692"/>
    </source>
</evidence>
<feature type="transmembrane region" description="Helical" evidence="8">
    <location>
        <begin position="167"/>
        <end position="186"/>
    </location>
</feature>
<dbReference type="CDD" id="cd07346">
    <property type="entry name" value="ABC_6TM_exporters"/>
    <property type="match status" value="1"/>
</dbReference>
<keyword evidence="4" id="KW-0547">Nucleotide-binding</keyword>
<dbReference type="Gene3D" id="3.40.50.300">
    <property type="entry name" value="P-loop containing nucleotide triphosphate hydrolases"/>
    <property type="match status" value="1"/>
</dbReference>
<dbReference type="InterPro" id="IPR003439">
    <property type="entry name" value="ABC_transporter-like_ATP-bd"/>
</dbReference>
<feature type="domain" description="ABC transmembrane type-1" evidence="10">
    <location>
        <begin position="23"/>
        <end position="308"/>
    </location>
</feature>
<dbReference type="GO" id="GO:0016887">
    <property type="term" value="F:ATP hydrolysis activity"/>
    <property type="evidence" value="ECO:0007669"/>
    <property type="project" value="InterPro"/>
</dbReference>
<dbReference type="Gene3D" id="1.20.1560.10">
    <property type="entry name" value="ABC transporter type 1, transmembrane domain"/>
    <property type="match status" value="1"/>
</dbReference>
<dbReference type="PROSITE" id="PS50893">
    <property type="entry name" value="ABC_TRANSPORTER_2"/>
    <property type="match status" value="1"/>
</dbReference>
<dbReference type="Pfam" id="PF00664">
    <property type="entry name" value="ABC_membrane"/>
    <property type="match status" value="1"/>
</dbReference>
<comment type="subcellular location">
    <subcellularLocation>
        <location evidence="1">Cell membrane</location>
        <topology evidence="1">Multi-pass membrane protein</topology>
    </subcellularLocation>
</comment>
<dbReference type="SUPFAM" id="SSF52540">
    <property type="entry name" value="P-loop containing nucleoside triphosphate hydrolases"/>
    <property type="match status" value="1"/>
</dbReference>
<comment type="caution">
    <text evidence="11">The sequence shown here is derived from an EMBL/GenBank/DDBJ whole genome shotgun (WGS) entry which is preliminary data.</text>
</comment>
<dbReference type="GO" id="GO:0015421">
    <property type="term" value="F:ABC-type oligopeptide transporter activity"/>
    <property type="evidence" value="ECO:0007669"/>
    <property type="project" value="TreeGrafter"/>
</dbReference>
<keyword evidence="3 8" id="KW-0812">Transmembrane</keyword>
<evidence type="ECO:0000256" key="7">
    <source>
        <dbReference type="ARBA" id="ARBA00023136"/>
    </source>
</evidence>
<sequence>MPKYLKYIFSLALEQKRLVGFWAALLFVSVAARLAEPYLYKVVVDTLTEGLVNKIFLDSQIRTLILAVAVWFFLAVLLNVTNAQSSFLVWFIGNRSSQKAHMAGYRRLLHLDYAKHAAEHSSRHAKIVDDADVGVWEMTNWWLGRFASAILGFIGMLVIALSVSWQMTLVAISVIPPTIWFIIRHVNKYEDEQKKVNKLWEEKHEHLADQLANIVTYKLNPHEDIFLERHKAFSEKASAAQTAINKKWRIAEMLNPDAFARFLVLGIGIFFVQSGSITLGTLFMFMGLLNEILTPLHLLGDILPQYTRRAQHIERLLTLISQEDEVVQPAEPVRVSGVEGKIVFDKVSFSYGGGKSAFQLRNISFEIDAGQTVALVGHSGSGKTTLMMLLTRLVDPTKGKISIDGINLKKFDLEEIKKYVGAVLQENAMYNETVAANIAYGEPKASKEIIIRAAKQAHADEFIMKMPKGYDTLIGERGVRLSGGEKQRVAIARAILKSPRIVVLDEPTSALDSITEKKVQEGINELVKGRTTLIIAHRLSTVRHADKIVVLENGKIIGKGSHRELMKTCTTYKTMVDLQVEGFLADK</sequence>
<evidence type="ECO:0000256" key="6">
    <source>
        <dbReference type="ARBA" id="ARBA00022989"/>
    </source>
</evidence>
<dbReference type="EMBL" id="LCKX01000039">
    <property type="protein sequence ID" value="KKU06129.1"/>
    <property type="molecule type" value="Genomic_DNA"/>
</dbReference>
<evidence type="ECO:0000256" key="2">
    <source>
        <dbReference type="ARBA" id="ARBA00022448"/>
    </source>
</evidence>
<dbReference type="GO" id="GO:0005524">
    <property type="term" value="F:ATP binding"/>
    <property type="evidence" value="ECO:0007669"/>
    <property type="project" value="UniProtKB-KW"/>
</dbReference>
<protein>
    <submittedName>
        <fullName evidence="11">ABC transporter related protein</fullName>
    </submittedName>
</protein>
<keyword evidence="5" id="KW-0067">ATP-binding</keyword>